<dbReference type="Proteomes" id="UP001361570">
    <property type="component" value="Unassembled WGS sequence"/>
</dbReference>
<keyword evidence="4" id="KW-1185">Reference proteome</keyword>
<proteinExistence type="predicted"/>
<feature type="region of interest" description="Disordered" evidence="1">
    <location>
        <begin position="1"/>
        <end position="54"/>
    </location>
</feature>
<reference evidence="3 4" key="1">
    <citation type="submission" date="2024-03" db="EMBL/GenBank/DDBJ databases">
        <title>Draft genome sequence of Klenkia sp. LSe6-5.</title>
        <authorList>
            <person name="Duangmal K."/>
            <person name="Chantavorakit T."/>
        </authorList>
    </citation>
    <scope>NUCLEOTIDE SEQUENCE [LARGE SCALE GENOMIC DNA]</scope>
    <source>
        <strain evidence="3 4">LSe6-5</strain>
    </source>
</reference>
<dbReference type="InterPro" id="IPR036388">
    <property type="entry name" value="WH-like_DNA-bd_sf"/>
</dbReference>
<dbReference type="SUPFAM" id="SSF140931">
    <property type="entry name" value="Fic-like"/>
    <property type="match status" value="1"/>
</dbReference>
<feature type="compositionally biased region" description="Basic residues" evidence="1">
    <location>
        <begin position="18"/>
        <end position="38"/>
    </location>
</feature>
<organism evidence="3 4">
    <name type="scientific">Klenkia sesuvii</name>
    <dbReference type="NCBI Taxonomy" id="3103137"/>
    <lineage>
        <taxon>Bacteria</taxon>
        <taxon>Bacillati</taxon>
        <taxon>Actinomycetota</taxon>
        <taxon>Actinomycetes</taxon>
        <taxon>Geodermatophilales</taxon>
        <taxon>Geodermatophilaceae</taxon>
        <taxon>Klenkia</taxon>
    </lineage>
</organism>
<dbReference type="EMBL" id="JBAPLU010000008">
    <property type="protein sequence ID" value="MEI4271959.1"/>
    <property type="molecule type" value="Genomic_DNA"/>
</dbReference>
<dbReference type="Gene3D" id="1.10.10.10">
    <property type="entry name" value="Winged helix-like DNA-binding domain superfamily/Winged helix DNA-binding domain"/>
    <property type="match status" value="1"/>
</dbReference>
<name>A0ABU8DT30_9ACTN</name>
<dbReference type="RefSeq" id="WP_336404097.1">
    <property type="nucleotide sequence ID" value="NZ_JBAPLU010000008.1"/>
</dbReference>
<feature type="domain" description="Fic/DOC N-terminal" evidence="2">
    <location>
        <begin position="65"/>
        <end position="140"/>
    </location>
</feature>
<dbReference type="InterPro" id="IPR025758">
    <property type="entry name" value="Fic/DOC_N"/>
</dbReference>
<evidence type="ECO:0000313" key="4">
    <source>
        <dbReference type="Proteomes" id="UP001361570"/>
    </source>
</evidence>
<accession>A0ABU8DT30</accession>
<gene>
    <name evidence="3" type="ORF">TEK04_09510</name>
</gene>
<comment type="caution">
    <text evidence="3">The sequence shown here is derived from an EMBL/GenBank/DDBJ whole genome shotgun (WGS) entry which is preliminary data.</text>
</comment>
<protein>
    <submittedName>
        <fullName evidence="3">Fic/DOC family N-terminal domain-containing protein</fullName>
    </submittedName>
</protein>
<dbReference type="Pfam" id="PF13784">
    <property type="entry name" value="Fic_N"/>
    <property type="match status" value="1"/>
</dbReference>
<evidence type="ECO:0000256" key="1">
    <source>
        <dbReference type="SAM" id="MobiDB-lite"/>
    </source>
</evidence>
<sequence>MRCRHAAEPTPDADAGARRSRRGDRSGPRPHARRGCRQNRHDSPAAGHSTGRDLELHRRTIIPLSATDASMGRLAGAGRLLPAPHLLLLPSLRREALASSRIEGTQASLSDVFEAEASGAPRTDDVREVTNYVAAMDHGLSRLQALPLDNRLMREMHGVLMAGVRGQEKTPGVFCRSQNWIGTVDGTPSTAVFAPPTVDDLMPALDDGEKQAHDEAERMLDLRENYRVALRGTHSRAVEVVDLMLSSPVMQTRQVATKLDVSIQGATYLLEQLAEAGILRSRTQGKGTR</sequence>
<evidence type="ECO:0000313" key="3">
    <source>
        <dbReference type="EMBL" id="MEI4271959.1"/>
    </source>
</evidence>
<evidence type="ECO:0000259" key="2">
    <source>
        <dbReference type="Pfam" id="PF13784"/>
    </source>
</evidence>
<dbReference type="InterPro" id="IPR036597">
    <property type="entry name" value="Fido-like_dom_sf"/>
</dbReference>
<dbReference type="Gene3D" id="1.10.3290.10">
    <property type="entry name" value="Fido-like domain"/>
    <property type="match status" value="1"/>
</dbReference>